<name>A0ABQ5UN67_9HYPH</name>
<proteinExistence type="predicted"/>
<dbReference type="EMBL" id="BSNI01000001">
    <property type="protein sequence ID" value="GLQ16284.1"/>
    <property type="molecule type" value="Genomic_DNA"/>
</dbReference>
<dbReference type="InterPro" id="IPR009097">
    <property type="entry name" value="Cyclic_Pdiesterase"/>
</dbReference>
<dbReference type="Pfam" id="PF13563">
    <property type="entry name" value="2_5_RNA_ligase2"/>
    <property type="match status" value="1"/>
</dbReference>
<dbReference type="RefSeq" id="WP_284361831.1">
    <property type="nucleotide sequence ID" value="NZ_BSNI01000001.1"/>
</dbReference>
<organism evidence="1 2">
    <name type="scientific">Maritalea porphyrae</name>
    <dbReference type="NCBI Taxonomy" id="880732"/>
    <lineage>
        <taxon>Bacteria</taxon>
        <taxon>Pseudomonadati</taxon>
        <taxon>Pseudomonadota</taxon>
        <taxon>Alphaproteobacteria</taxon>
        <taxon>Hyphomicrobiales</taxon>
        <taxon>Devosiaceae</taxon>
        <taxon>Maritalea</taxon>
    </lineage>
</organism>
<evidence type="ECO:0000313" key="2">
    <source>
        <dbReference type="Proteomes" id="UP001161405"/>
    </source>
</evidence>
<gene>
    <name evidence="1" type="ORF">GCM10007879_05330</name>
</gene>
<protein>
    <submittedName>
        <fullName evidence="1">2'-5' RNA ligase</fullName>
    </submittedName>
</protein>
<dbReference type="GO" id="GO:0016874">
    <property type="term" value="F:ligase activity"/>
    <property type="evidence" value="ECO:0007669"/>
    <property type="project" value="UniProtKB-KW"/>
</dbReference>
<keyword evidence="1" id="KW-0436">Ligase</keyword>
<dbReference type="SUPFAM" id="SSF55144">
    <property type="entry name" value="LigT-like"/>
    <property type="match status" value="1"/>
</dbReference>
<dbReference type="Gene3D" id="3.90.1140.10">
    <property type="entry name" value="Cyclic phosphodiesterase"/>
    <property type="match status" value="1"/>
</dbReference>
<reference evidence="1" key="2">
    <citation type="submission" date="2023-01" db="EMBL/GenBank/DDBJ databases">
        <title>Draft genome sequence of Maritalea porphyrae strain NBRC 107169.</title>
        <authorList>
            <person name="Sun Q."/>
            <person name="Mori K."/>
        </authorList>
    </citation>
    <scope>NUCLEOTIDE SEQUENCE</scope>
    <source>
        <strain evidence="1">NBRC 107169</strain>
    </source>
</reference>
<keyword evidence="2" id="KW-1185">Reference proteome</keyword>
<comment type="caution">
    <text evidence="1">The sequence shown here is derived from an EMBL/GenBank/DDBJ whole genome shotgun (WGS) entry which is preliminary data.</text>
</comment>
<reference evidence="1" key="1">
    <citation type="journal article" date="2014" name="Int. J. Syst. Evol. Microbiol.">
        <title>Complete genome of a new Firmicutes species belonging to the dominant human colonic microbiota ('Ruminococcus bicirculans') reveals two chromosomes and a selective capacity to utilize plant glucans.</title>
        <authorList>
            <consortium name="NISC Comparative Sequencing Program"/>
            <person name="Wegmann U."/>
            <person name="Louis P."/>
            <person name="Goesmann A."/>
            <person name="Henrissat B."/>
            <person name="Duncan S.H."/>
            <person name="Flint H.J."/>
        </authorList>
    </citation>
    <scope>NUCLEOTIDE SEQUENCE</scope>
    <source>
        <strain evidence="1">NBRC 107169</strain>
    </source>
</reference>
<accession>A0ABQ5UN67</accession>
<dbReference type="Proteomes" id="UP001161405">
    <property type="component" value="Unassembled WGS sequence"/>
</dbReference>
<evidence type="ECO:0000313" key="1">
    <source>
        <dbReference type="EMBL" id="GLQ16284.1"/>
    </source>
</evidence>
<sequence>MGSAVSLVARNKSARAITHLWQEVSAFETSPSMPTLQYPPHFMFAMYENVTGAQLNRQLGDVFRRTKPVRVTFNKIRFFDVEPMVVWAAPIQLPRLLALHHEVHARVDMAKCRSNYLPGKWHPHCTLATQIDPANREAVLRYISAEIGEFDVIFNSIEVIEFSPIEVIKQWRLDL</sequence>